<dbReference type="SUPFAM" id="SSF57850">
    <property type="entry name" value="RING/U-box"/>
    <property type="match status" value="1"/>
</dbReference>
<evidence type="ECO:0000256" key="8">
    <source>
        <dbReference type="PROSITE-ProRule" id="PRU00175"/>
    </source>
</evidence>
<dbReference type="PANTHER" id="PTHR46463:SF86">
    <property type="entry name" value="RING-TYPE DOMAIN-CONTAINING PROTEIN"/>
    <property type="match status" value="1"/>
</dbReference>
<evidence type="ECO:0000313" key="11">
    <source>
        <dbReference type="Proteomes" id="UP000593563"/>
    </source>
</evidence>
<protein>
    <recommendedName>
        <fullName evidence="2">RING-type E3 ubiquitin transferase</fullName>
        <ecNumber evidence="2">2.3.2.27</ecNumber>
    </recommendedName>
</protein>
<evidence type="ECO:0000256" key="5">
    <source>
        <dbReference type="ARBA" id="ARBA00022771"/>
    </source>
</evidence>
<dbReference type="GO" id="GO:0061630">
    <property type="term" value="F:ubiquitin protein ligase activity"/>
    <property type="evidence" value="ECO:0007669"/>
    <property type="project" value="UniProtKB-EC"/>
</dbReference>
<proteinExistence type="predicted"/>
<comment type="catalytic activity">
    <reaction evidence="1">
        <text>S-ubiquitinyl-[E2 ubiquitin-conjugating enzyme]-L-cysteine + [acceptor protein]-L-lysine = [E2 ubiquitin-conjugating enzyme]-L-cysteine + N(6)-ubiquitinyl-[acceptor protein]-L-lysine.</text>
        <dbReference type="EC" id="2.3.2.27"/>
    </reaction>
</comment>
<keyword evidence="6" id="KW-0833">Ubl conjugation pathway</keyword>
<organism evidence="10 11">
    <name type="scientific">Apium graveolens</name>
    <name type="common">Celery</name>
    <dbReference type="NCBI Taxonomy" id="4045"/>
    <lineage>
        <taxon>Eukaryota</taxon>
        <taxon>Viridiplantae</taxon>
        <taxon>Streptophyta</taxon>
        <taxon>Embryophyta</taxon>
        <taxon>Tracheophyta</taxon>
        <taxon>Spermatophyta</taxon>
        <taxon>Magnoliopsida</taxon>
        <taxon>eudicotyledons</taxon>
        <taxon>Gunneridae</taxon>
        <taxon>Pentapetalae</taxon>
        <taxon>asterids</taxon>
        <taxon>campanulids</taxon>
        <taxon>Apiales</taxon>
        <taxon>Apiaceae</taxon>
        <taxon>Apioideae</taxon>
        <taxon>apioid superclade</taxon>
        <taxon>Apieae</taxon>
        <taxon>Apium</taxon>
    </lineage>
</organism>
<dbReference type="InterPro" id="IPR001841">
    <property type="entry name" value="Znf_RING"/>
</dbReference>
<keyword evidence="4" id="KW-0479">Metal-binding</keyword>
<evidence type="ECO:0000256" key="7">
    <source>
        <dbReference type="ARBA" id="ARBA00022833"/>
    </source>
</evidence>
<keyword evidence="5 8" id="KW-0863">Zinc-finger</keyword>
<keyword evidence="7" id="KW-0862">Zinc</keyword>
<dbReference type="GO" id="GO:0008270">
    <property type="term" value="F:zinc ion binding"/>
    <property type="evidence" value="ECO:0007669"/>
    <property type="project" value="UniProtKB-KW"/>
</dbReference>
<reference evidence="10" key="1">
    <citation type="submission" date="2020-01" db="EMBL/GenBank/DDBJ databases">
        <title>The Celery Genome Sequence Reveals Sequential Paleo-tetraploidization, Resistance Gene Elimination, Karyotype Evolution, and Functional Innovation in Apiales.</title>
        <authorList>
            <person name="Song X."/>
        </authorList>
    </citation>
    <scope>NUCLEOTIDE SEQUENCE</scope>
    <source>
        <tissue evidence="10">Leaf</tissue>
    </source>
</reference>
<dbReference type="SMART" id="SM00184">
    <property type="entry name" value="RING"/>
    <property type="match status" value="1"/>
</dbReference>
<feature type="domain" description="RING-type" evidence="9">
    <location>
        <begin position="250"/>
        <end position="291"/>
    </location>
</feature>
<keyword evidence="11" id="KW-1185">Reference proteome</keyword>
<dbReference type="Pfam" id="PF13639">
    <property type="entry name" value="zf-RING_2"/>
    <property type="match status" value="1"/>
</dbReference>
<evidence type="ECO:0000256" key="3">
    <source>
        <dbReference type="ARBA" id="ARBA00022679"/>
    </source>
</evidence>
<evidence type="ECO:0000259" key="9">
    <source>
        <dbReference type="PROSITE" id="PS50089"/>
    </source>
</evidence>
<dbReference type="AlphaFoldDB" id="A0A6L5B9C0"/>
<accession>A0A6L5B9C0</accession>
<dbReference type="InterPro" id="IPR013083">
    <property type="entry name" value="Znf_RING/FYVE/PHD"/>
</dbReference>
<evidence type="ECO:0000256" key="6">
    <source>
        <dbReference type="ARBA" id="ARBA00022786"/>
    </source>
</evidence>
<evidence type="ECO:0000256" key="2">
    <source>
        <dbReference type="ARBA" id="ARBA00012483"/>
    </source>
</evidence>
<dbReference type="Proteomes" id="UP000593563">
    <property type="component" value="Unassembled WGS sequence"/>
</dbReference>
<dbReference type="PROSITE" id="PS50089">
    <property type="entry name" value="ZF_RING_2"/>
    <property type="match status" value="1"/>
</dbReference>
<evidence type="ECO:0000313" key="10">
    <source>
        <dbReference type="EMBL" id="KAF1001427.1"/>
    </source>
</evidence>
<comment type="caution">
    <text evidence="10">The sequence shown here is derived from an EMBL/GenBank/DDBJ whole genome shotgun (WGS) entry which is preliminary data.</text>
</comment>
<keyword evidence="3" id="KW-0808">Transferase</keyword>
<evidence type="ECO:0000256" key="1">
    <source>
        <dbReference type="ARBA" id="ARBA00000900"/>
    </source>
</evidence>
<gene>
    <name evidence="10" type="ORF">AG4045_028129</name>
</gene>
<dbReference type="EMBL" id="WRXP01004492">
    <property type="protein sequence ID" value="KAF1001427.1"/>
    <property type="molecule type" value="Genomic_DNA"/>
</dbReference>
<dbReference type="PANTHER" id="PTHR46463">
    <property type="entry name" value="ZINC FINGER, RING/FYVE/PHD-TYPE"/>
    <property type="match status" value="1"/>
</dbReference>
<dbReference type="CDD" id="cd23116">
    <property type="entry name" value="RING-H2_AIRP1-like"/>
    <property type="match status" value="1"/>
</dbReference>
<dbReference type="Gene3D" id="3.30.40.10">
    <property type="entry name" value="Zinc/RING finger domain, C3HC4 (zinc finger)"/>
    <property type="match status" value="1"/>
</dbReference>
<sequence>MGCFCSCFRVPHEEESDEVAVLNNETEGDVSNKQNSAPFSHLTQFFNTRYGVVSSNSGSQTSPASSQGAYIATTEVGTNMPRDTLLENSSSSGNLELQGYVAVRGSGAGLGRLQLEHGPPVGHNVQVKGPDIAATAVGTTTPQGTLLQNSSSSRNRELQGHVAVPENGKGLSPLQSEHGLTEGDNVQLNCCSKSKDKVNLCSEGKDKAGEFSKNNKTTARCSTSSANVSTEKVKTEHKDYFCLTRDEVECPTCLEEYTDENPKITSKCNHNFHLGCIYEWMERSTTCPICSEVGCLIFILLQIKSFYEVSGYLSVSVVPAHLLISLAGNGVGWRVEEMEFAENI</sequence>
<name>A0A6L5B9C0_APIGR</name>
<evidence type="ECO:0000256" key="4">
    <source>
        <dbReference type="ARBA" id="ARBA00022723"/>
    </source>
</evidence>
<dbReference type="EC" id="2.3.2.27" evidence="2"/>